<keyword evidence="2" id="KW-0808">Transferase</keyword>
<reference evidence="2 3" key="1">
    <citation type="submission" date="2016-02" db="EMBL/GenBank/DDBJ databases">
        <title>Complete genome sequence of a polyvalent bacteriophage, SEGD1, simultaneously inhibiting both Salmonella enterica and Escherichia coli O157:H7.</title>
        <authorList>
            <person name="Fan J."/>
            <person name="Ma J."/>
        </authorList>
    </citation>
    <scope>NUCLEOTIDE SEQUENCE [LARGE SCALE GENOMIC DNA]</scope>
</reference>
<name>A0A142IIF3_9CAUD</name>
<accession>A0A142IIF3</accession>
<dbReference type="PROSITE" id="PS51186">
    <property type="entry name" value="GNAT"/>
    <property type="match status" value="1"/>
</dbReference>
<sequence>MLVINVVEDKIPANVYPELVEWVRDLNSIREEPIKLTMFVEDDIVRGIMAWEPGHLVYMVVPEESRRGGVGRFMLKYLQQNSDRKHVSCRVHPTNIPALGFFHQQGFQIDRWYIAADGQRYFRMTNYNVISSHTPPEEKLLTHYAESVPIFLSMAEGQFV</sequence>
<organism evidence="2 3">
    <name type="scientific">Enterobacteria phage SEGD1</name>
    <dbReference type="NCBI Taxonomy" id="1805456"/>
    <lineage>
        <taxon>Viruses</taxon>
        <taxon>Duplodnaviria</taxon>
        <taxon>Heunggongvirae</taxon>
        <taxon>Uroviricota</taxon>
        <taxon>Caudoviricetes</taxon>
        <taxon>Chimalliviridae</taxon>
        <taxon>Seoulvirus</taxon>
        <taxon>Seoulvirus SPN3US</taxon>
    </lineage>
</organism>
<feature type="domain" description="N-acetyltransferase" evidence="1">
    <location>
        <begin position="1"/>
        <end position="127"/>
    </location>
</feature>
<evidence type="ECO:0000259" key="1">
    <source>
        <dbReference type="PROSITE" id="PS51186"/>
    </source>
</evidence>
<dbReference type="Proteomes" id="UP000223976">
    <property type="component" value="Segment"/>
</dbReference>
<evidence type="ECO:0000313" key="2">
    <source>
        <dbReference type="EMBL" id="AMR59741.1"/>
    </source>
</evidence>
<dbReference type="EMBL" id="KU726251">
    <property type="protein sequence ID" value="AMR59741.1"/>
    <property type="molecule type" value="Genomic_DNA"/>
</dbReference>
<dbReference type="Pfam" id="PF00583">
    <property type="entry name" value="Acetyltransf_1"/>
    <property type="match status" value="1"/>
</dbReference>
<protein>
    <submittedName>
        <fullName evidence="2">Putative acetyltransferase</fullName>
    </submittedName>
</protein>
<dbReference type="InterPro" id="IPR000182">
    <property type="entry name" value="GNAT_dom"/>
</dbReference>
<dbReference type="SUPFAM" id="SSF55729">
    <property type="entry name" value="Acyl-CoA N-acyltransferases (Nat)"/>
    <property type="match status" value="1"/>
</dbReference>
<dbReference type="InterPro" id="IPR016181">
    <property type="entry name" value="Acyl_CoA_acyltransferase"/>
</dbReference>
<dbReference type="SMR" id="A0A142IIF3"/>
<dbReference type="GO" id="GO:0016747">
    <property type="term" value="F:acyltransferase activity, transferring groups other than amino-acyl groups"/>
    <property type="evidence" value="ECO:0007669"/>
    <property type="project" value="InterPro"/>
</dbReference>
<dbReference type="Gene3D" id="3.40.630.30">
    <property type="match status" value="1"/>
</dbReference>
<proteinExistence type="predicted"/>
<evidence type="ECO:0000313" key="3">
    <source>
        <dbReference type="Proteomes" id="UP000223976"/>
    </source>
</evidence>
<gene>
    <name evidence="2" type="ORF">SEGD1_092</name>
</gene>